<feature type="region of interest" description="Disordered" evidence="1">
    <location>
        <begin position="45"/>
        <end position="101"/>
    </location>
</feature>
<dbReference type="GO" id="GO:0004386">
    <property type="term" value="F:helicase activity"/>
    <property type="evidence" value="ECO:0007669"/>
    <property type="project" value="UniProtKB-KW"/>
</dbReference>
<name>K1SJW9_9ZZZZ</name>
<comment type="caution">
    <text evidence="2">The sequence shown here is derived from an EMBL/GenBank/DDBJ whole genome shotgun (WGS) entry which is preliminary data.</text>
</comment>
<dbReference type="AlphaFoldDB" id="K1SJW9"/>
<keyword evidence="2" id="KW-0378">Hydrolase</keyword>
<reference evidence="2" key="1">
    <citation type="journal article" date="2013" name="Environ. Microbiol.">
        <title>Microbiota from the distal guts of lean and obese adolescents exhibit partial functional redundancy besides clear differences in community structure.</title>
        <authorList>
            <person name="Ferrer M."/>
            <person name="Ruiz A."/>
            <person name="Lanza F."/>
            <person name="Haange S.B."/>
            <person name="Oberbach A."/>
            <person name="Till H."/>
            <person name="Bargiela R."/>
            <person name="Campoy C."/>
            <person name="Segura M.T."/>
            <person name="Richter M."/>
            <person name="von Bergen M."/>
            <person name="Seifert J."/>
            <person name="Suarez A."/>
        </authorList>
    </citation>
    <scope>NUCLEOTIDE SEQUENCE</scope>
</reference>
<dbReference type="EMBL" id="AJWZ01006031">
    <property type="protein sequence ID" value="EKC60922.1"/>
    <property type="molecule type" value="Genomic_DNA"/>
</dbReference>
<dbReference type="Gene3D" id="3.40.50.300">
    <property type="entry name" value="P-loop containing nucleotide triphosphate hydrolases"/>
    <property type="match status" value="1"/>
</dbReference>
<feature type="non-terminal residue" evidence="2">
    <location>
        <position position="1"/>
    </location>
</feature>
<evidence type="ECO:0000313" key="2">
    <source>
        <dbReference type="EMBL" id="EKC60922.1"/>
    </source>
</evidence>
<dbReference type="InterPro" id="IPR027417">
    <property type="entry name" value="P-loop_NTPase"/>
</dbReference>
<keyword evidence="2" id="KW-0347">Helicase</keyword>
<keyword evidence="2" id="KW-0067">ATP-binding</keyword>
<accession>K1SJW9</accession>
<sequence>YVALTRAREHLILTCARQRMLFGRTTANRVSRFVEEIPEEDIQKLNVPHGYGYSEPSRDQQQYPPRQSAPRAYTVSAPEPRRRPPVRPAPPAAKPAGKAAPAFAVGDRVTHRAFGSGVVSKIQPMGGDALLEVEFETAGTKRLMMRAAGQFMKKEP</sequence>
<organism evidence="2">
    <name type="scientific">human gut metagenome</name>
    <dbReference type="NCBI Taxonomy" id="408170"/>
    <lineage>
        <taxon>unclassified sequences</taxon>
        <taxon>metagenomes</taxon>
        <taxon>organismal metagenomes</taxon>
    </lineage>
</organism>
<evidence type="ECO:0000256" key="1">
    <source>
        <dbReference type="SAM" id="MobiDB-lite"/>
    </source>
</evidence>
<keyword evidence="2" id="KW-0547">Nucleotide-binding</keyword>
<gene>
    <name evidence="2" type="ORF">OBE_08731</name>
</gene>
<protein>
    <submittedName>
        <fullName evidence="2">ATP-dependent DNA helicase PcrA</fullName>
    </submittedName>
</protein>
<dbReference type="SUPFAM" id="SSF52540">
    <property type="entry name" value="P-loop containing nucleoside triphosphate hydrolases"/>
    <property type="match status" value="1"/>
</dbReference>
<proteinExistence type="predicted"/>
<dbReference type="Pfam" id="PF21196">
    <property type="entry name" value="PcrA_UvrD_tudor"/>
    <property type="match status" value="1"/>
</dbReference>